<evidence type="ECO:0000313" key="3">
    <source>
        <dbReference type="Proteomes" id="UP001501612"/>
    </source>
</evidence>
<reference evidence="2 3" key="1">
    <citation type="journal article" date="2019" name="Int. J. Syst. Evol. Microbiol.">
        <title>The Global Catalogue of Microorganisms (GCM) 10K type strain sequencing project: providing services to taxonomists for standard genome sequencing and annotation.</title>
        <authorList>
            <consortium name="The Broad Institute Genomics Platform"/>
            <consortium name="The Broad Institute Genome Sequencing Center for Infectious Disease"/>
            <person name="Wu L."/>
            <person name="Ma J."/>
        </authorList>
    </citation>
    <scope>NUCLEOTIDE SEQUENCE [LARGE SCALE GENOMIC DNA]</scope>
    <source>
        <strain evidence="2 3">JCM 14046</strain>
    </source>
</reference>
<evidence type="ECO:0008006" key="4">
    <source>
        <dbReference type="Google" id="ProtNLM"/>
    </source>
</evidence>
<dbReference type="Proteomes" id="UP001501612">
    <property type="component" value="Unassembled WGS sequence"/>
</dbReference>
<name>A0ABN2PQB6_9ACTN</name>
<proteinExistence type="predicted"/>
<gene>
    <name evidence="2" type="ORF">GCM10009737_33560</name>
</gene>
<feature type="region of interest" description="Disordered" evidence="1">
    <location>
        <begin position="1"/>
        <end position="23"/>
    </location>
</feature>
<evidence type="ECO:0000256" key="1">
    <source>
        <dbReference type="SAM" id="MobiDB-lite"/>
    </source>
</evidence>
<protein>
    <recommendedName>
        <fullName evidence="4">DUF4226 domain-containing protein</fullName>
    </recommendedName>
</protein>
<sequence>MGTADGSAGGSSQTPGGNDVSLNAERVRGIADKIGTKSETIARSGFGDAVLSASAFGGSGIGQELAALYERAHADSVIRNDDTETMLVDYQVGLRGAVQDQLDTDELNAAALRSIGAIDPGEA</sequence>
<accession>A0ABN2PQB6</accession>
<comment type="caution">
    <text evidence="2">The sequence shown here is derived from an EMBL/GenBank/DDBJ whole genome shotgun (WGS) entry which is preliminary data.</text>
</comment>
<keyword evidence="3" id="KW-1185">Reference proteome</keyword>
<dbReference type="RefSeq" id="WP_344008795.1">
    <property type="nucleotide sequence ID" value="NZ_BAAAMY010000011.1"/>
</dbReference>
<evidence type="ECO:0000313" key="2">
    <source>
        <dbReference type="EMBL" id="GAA1928928.1"/>
    </source>
</evidence>
<dbReference type="EMBL" id="BAAAMY010000011">
    <property type="protein sequence ID" value="GAA1928928.1"/>
    <property type="molecule type" value="Genomic_DNA"/>
</dbReference>
<organism evidence="2 3">
    <name type="scientific">Nocardioides lentus</name>
    <dbReference type="NCBI Taxonomy" id="338077"/>
    <lineage>
        <taxon>Bacteria</taxon>
        <taxon>Bacillati</taxon>
        <taxon>Actinomycetota</taxon>
        <taxon>Actinomycetes</taxon>
        <taxon>Propionibacteriales</taxon>
        <taxon>Nocardioidaceae</taxon>
        <taxon>Nocardioides</taxon>
    </lineage>
</organism>